<dbReference type="InterPro" id="IPR006095">
    <property type="entry name" value="Glu/Leu/Phe/Val/Trp_DH"/>
</dbReference>
<evidence type="ECO:0000256" key="8">
    <source>
        <dbReference type="RuleBase" id="RU004417"/>
    </source>
</evidence>
<dbReference type="STRING" id="980251.GCA_001642875_01805"/>
<accession>A0A5B9P8S3</accession>
<dbReference type="InterPro" id="IPR033524">
    <property type="entry name" value="Glu/Leu/Phe/Val_DH_AS"/>
</dbReference>
<evidence type="ECO:0000256" key="6">
    <source>
        <dbReference type="PIRSR" id="PIRSR000185-2"/>
    </source>
</evidence>
<evidence type="ECO:0000313" key="10">
    <source>
        <dbReference type="EMBL" id="QEG21280.1"/>
    </source>
</evidence>
<evidence type="ECO:0000256" key="7">
    <source>
        <dbReference type="PIRSR" id="PIRSR000185-3"/>
    </source>
</evidence>
<reference evidence="10 11" key="1">
    <citation type="submission" date="2019-08" db="EMBL/GenBank/DDBJ databases">
        <title>Deep-cultivation of Planctomycetes and their phenomic and genomic characterization uncovers novel biology.</title>
        <authorList>
            <person name="Wiegand S."/>
            <person name="Jogler M."/>
            <person name="Boedeker C."/>
            <person name="Pinto D."/>
            <person name="Vollmers J."/>
            <person name="Rivas-Marin E."/>
            <person name="Kohn T."/>
            <person name="Peeters S.H."/>
            <person name="Heuer A."/>
            <person name="Rast P."/>
            <person name="Oberbeckmann S."/>
            <person name="Bunk B."/>
            <person name="Jeske O."/>
            <person name="Meyerdierks A."/>
            <person name="Storesund J.E."/>
            <person name="Kallscheuer N."/>
            <person name="Luecker S."/>
            <person name="Lage O.M."/>
            <person name="Pohl T."/>
            <person name="Merkel B.J."/>
            <person name="Hornburger P."/>
            <person name="Mueller R.-W."/>
            <person name="Bruemmer F."/>
            <person name="Labrenz M."/>
            <person name="Spormann A.M."/>
            <person name="Op den Camp H."/>
            <person name="Overmann J."/>
            <person name="Amann R."/>
            <person name="Jetten M.S.M."/>
            <person name="Mascher T."/>
            <person name="Medema M.H."/>
            <person name="Devos D.P."/>
            <person name="Kaster A.-K."/>
            <person name="Ovreas L."/>
            <person name="Rohde M."/>
            <person name="Galperin M.Y."/>
            <person name="Jogler C."/>
        </authorList>
    </citation>
    <scope>NUCLEOTIDE SEQUENCE [LARGE SCALE GENOMIC DNA]</scope>
    <source>
        <strain evidence="10 11">FC18</strain>
    </source>
</reference>
<keyword evidence="2 4" id="KW-0560">Oxidoreductase</keyword>
<evidence type="ECO:0000256" key="4">
    <source>
        <dbReference type="PIRNR" id="PIRNR000185"/>
    </source>
</evidence>
<evidence type="ECO:0000256" key="5">
    <source>
        <dbReference type="PIRSR" id="PIRSR000185-1"/>
    </source>
</evidence>
<dbReference type="PROSITE" id="PS00074">
    <property type="entry name" value="GLFV_DEHYDROGENASE"/>
    <property type="match status" value="1"/>
</dbReference>
<dbReference type="SUPFAM" id="SSF53223">
    <property type="entry name" value="Aminoacid dehydrogenase-like, N-terminal domain"/>
    <property type="match status" value="1"/>
</dbReference>
<keyword evidence="3 6" id="KW-0520">NAD</keyword>
<feature type="active site" description="Proton donor" evidence="5">
    <location>
        <position position="112"/>
    </location>
</feature>
<evidence type="ECO:0000256" key="2">
    <source>
        <dbReference type="ARBA" id="ARBA00023002"/>
    </source>
</evidence>
<dbReference type="GO" id="GO:0000166">
    <property type="term" value="F:nucleotide binding"/>
    <property type="evidence" value="ECO:0007669"/>
    <property type="project" value="UniProtKB-KW"/>
</dbReference>
<sequence>MNDHTPRKHHMNAFETVQHYFNRAADQLELDSSWRKLMMMPSREITVEVPVEMDDGRLETLVGFRVQHNNARGPMKGGLRYHHEVDLDEVRALASLMTWKTAVVNIPYGGAKGGICVSPRELSVKEKERITRKFIDQIHEIIGPDKDIPAPDMGTDSRTMAWIRNQWEKYHGFNPACITGKPVEDYGAKGREEATGRGVGILAFKLLKRLGHRPPETRVIIQGFGNVGSHAAKFMHESEFKIIGISDVSGGYINEDGLDIPAALHHVIENRTLEGFSGAKKISNDELLIHDCEMLIPAALGGVIHSENVNDIKAKIIIEGANGPVDADADEVLFERGVAVLPDVLANAGGVTVSYFEWVQNRQYYSWDLNRVRQQLDAILSAAFEEVWQESQNANVSLRTAAFMLAVNRVRKSMELAGI</sequence>
<name>A0A5B9P8S3_9BACT</name>
<dbReference type="PRINTS" id="PR00082">
    <property type="entry name" value="GLFDHDRGNASE"/>
</dbReference>
<keyword evidence="6" id="KW-0547">Nucleotide-binding</keyword>
<dbReference type="SMART" id="SM00839">
    <property type="entry name" value="ELFV_dehydrog"/>
    <property type="match status" value="1"/>
</dbReference>
<organism evidence="10 11">
    <name type="scientific">Mariniblastus fucicola</name>
    <dbReference type="NCBI Taxonomy" id="980251"/>
    <lineage>
        <taxon>Bacteria</taxon>
        <taxon>Pseudomonadati</taxon>
        <taxon>Planctomycetota</taxon>
        <taxon>Planctomycetia</taxon>
        <taxon>Pirellulales</taxon>
        <taxon>Pirellulaceae</taxon>
        <taxon>Mariniblastus</taxon>
    </lineage>
</organism>
<dbReference type="GO" id="GO:0006538">
    <property type="term" value="P:L-glutamate catabolic process"/>
    <property type="evidence" value="ECO:0007669"/>
    <property type="project" value="TreeGrafter"/>
</dbReference>
<feature type="site" description="Important for catalysis" evidence="7">
    <location>
        <position position="152"/>
    </location>
</feature>
<evidence type="ECO:0000256" key="1">
    <source>
        <dbReference type="ARBA" id="ARBA00006382"/>
    </source>
</evidence>
<feature type="binding site" evidence="6">
    <location>
        <position position="76"/>
    </location>
    <ligand>
        <name>substrate</name>
    </ligand>
</feature>
<feature type="binding site" evidence="6">
    <location>
        <position position="195"/>
    </location>
    <ligand>
        <name>NAD(+)</name>
        <dbReference type="ChEBI" id="CHEBI:57540"/>
    </ligand>
</feature>
<gene>
    <name evidence="10" type="primary">gdhA_1</name>
    <name evidence="10" type="ORF">MFFC18_11350</name>
</gene>
<keyword evidence="11" id="KW-1185">Reference proteome</keyword>
<dbReference type="InterPro" id="IPR006096">
    <property type="entry name" value="Glu/Leu/Phe/Val/Trp_DH_C"/>
</dbReference>
<dbReference type="GO" id="GO:0004352">
    <property type="term" value="F:glutamate dehydrogenase (NAD+) activity"/>
    <property type="evidence" value="ECO:0007669"/>
    <property type="project" value="TreeGrafter"/>
</dbReference>
<dbReference type="Pfam" id="PF02812">
    <property type="entry name" value="ELFV_dehydrog_N"/>
    <property type="match status" value="1"/>
</dbReference>
<dbReference type="AlphaFoldDB" id="A0A5B9P8S3"/>
<dbReference type="PANTHER" id="PTHR11606:SF24">
    <property type="entry name" value="NAD-SPECIFIC GLUTAMATE DEHYDROGENASE"/>
    <property type="match status" value="1"/>
</dbReference>
<dbReference type="InterPro" id="IPR006097">
    <property type="entry name" value="Glu/Leu/Phe/Val/Trp_DH_dimer"/>
</dbReference>
<dbReference type="EMBL" id="CP042912">
    <property type="protein sequence ID" value="QEG21280.1"/>
    <property type="molecule type" value="Genomic_DNA"/>
</dbReference>
<dbReference type="PANTHER" id="PTHR11606">
    <property type="entry name" value="GLUTAMATE DEHYDROGENASE"/>
    <property type="match status" value="1"/>
</dbReference>
<feature type="binding site" evidence="6">
    <location>
        <position position="354"/>
    </location>
    <ligand>
        <name>substrate</name>
    </ligand>
</feature>
<comment type="similarity">
    <text evidence="1 4 8">Belongs to the Glu/Leu/Phe/Val dehydrogenases family.</text>
</comment>
<dbReference type="SUPFAM" id="SSF51735">
    <property type="entry name" value="NAD(P)-binding Rossmann-fold domains"/>
    <property type="match status" value="1"/>
</dbReference>
<evidence type="ECO:0000259" key="9">
    <source>
        <dbReference type="SMART" id="SM00839"/>
    </source>
</evidence>
<dbReference type="KEGG" id="mff:MFFC18_11350"/>
<dbReference type="Gene3D" id="3.40.50.720">
    <property type="entry name" value="NAD(P)-binding Rossmann-like Domain"/>
    <property type="match status" value="1"/>
</dbReference>
<dbReference type="FunFam" id="3.40.50.10860:FF:000003">
    <property type="entry name" value="Glutamate dehydrogenase"/>
    <property type="match status" value="1"/>
</dbReference>
<proteinExistence type="inferred from homology"/>
<dbReference type="InterPro" id="IPR033922">
    <property type="entry name" value="NAD_bind_Glu_DH"/>
</dbReference>
<dbReference type="RefSeq" id="WP_238381117.1">
    <property type="nucleotide sequence ID" value="NZ_CP042912.1"/>
</dbReference>
<dbReference type="CDD" id="cd01076">
    <property type="entry name" value="NAD_bind_1_Glu_DH"/>
    <property type="match status" value="1"/>
</dbReference>
<feature type="binding site" evidence="6">
    <location>
        <position position="100"/>
    </location>
    <ligand>
        <name>substrate</name>
    </ligand>
</feature>
<dbReference type="Gene3D" id="3.40.50.10860">
    <property type="entry name" value="Leucine Dehydrogenase, chain A, domain 1"/>
    <property type="match status" value="1"/>
</dbReference>
<feature type="domain" description="Glutamate/phenylalanine/leucine/valine/L-tryptophan dehydrogenase C-terminal" evidence="9">
    <location>
        <begin position="188"/>
        <end position="418"/>
    </location>
</feature>
<evidence type="ECO:0000256" key="3">
    <source>
        <dbReference type="ARBA" id="ARBA00023027"/>
    </source>
</evidence>
<dbReference type="InterPro" id="IPR014362">
    <property type="entry name" value="Glu_DH"/>
</dbReference>
<feature type="binding site" evidence="6">
    <location>
        <position position="226"/>
    </location>
    <ligand>
        <name>NAD(+)</name>
        <dbReference type="ChEBI" id="CHEBI:57540"/>
    </ligand>
</feature>
<evidence type="ECO:0000313" key="11">
    <source>
        <dbReference type="Proteomes" id="UP000322214"/>
    </source>
</evidence>
<dbReference type="Proteomes" id="UP000322214">
    <property type="component" value="Chromosome"/>
</dbReference>
<dbReference type="Pfam" id="PF00208">
    <property type="entry name" value="ELFV_dehydrog"/>
    <property type="match status" value="1"/>
</dbReference>
<dbReference type="PIRSF" id="PIRSF000185">
    <property type="entry name" value="Glu_DH"/>
    <property type="match status" value="1"/>
</dbReference>
<dbReference type="InterPro" id="IPR036291">
    <property type="entry name" value="NAD(P)-bd_dom_sf"/>
</dbReference>
<protein>
    <recommendedName>
        <fullName evidence="4">Glutamate dehydrogenase</fullName>
    </recommendedName>
</protein>
<dbReference type="InterPro" id="IPR046346">
    <property type="entry name" value="Aminoacid_DH-like_N_sf"/>
</dbReference>